<feature type="non-terminal residue" evidence="2">
    <location>
        <position position="75"/>
    </location>
</feature>
<accession>A0A8S3HFZ7</accession>
<dbReference type="Proteomes" id="UP000676336">
    <property type="component" value="Unassembled WGS sequence"/>
</dbReference>
<feature type="region of interest" description="Disordered" evidence="1">
    <location>
        <begin position="1"/>
        <end position="75"/>
    </location>
</feature>
<dbReference type="EMBL" id="CAJOBI010319056">
    <property type="protein sequence ID" value="CAF5182048.1"/>
    <property type="molecule type" value="Genomic_DNA"/>
</dbReference>
<gene>
    <name evidence="2" type="ORF">SMN809_LOCUS69253</name>
</gene>
<feature type="compositionally biased region" description="Low complexity" evidence="1">
    <location>
        <begin position="26"/>
        <end position="38"/>
    </location>
</feature>
<evidence type="ECO:0000313" key="3">
    <source>
        <dbReference type="Proteomes" id="UP000676336"/>
    </source>
</evidence>
<organism evidence="2 3">
    <name type="scientific">Rotaria magnacalcarata</name>
    <dbReference type="NCBI Taxonomy" id="392030"/>
    <lineage>
        <taxon>Eukaryota</taxon>
        <taxon>Metazoa</taxon>
        <taxon>Spiralia</taxon>
        <taxon>Gnathifera</taxon>
        <taxon>Rotifera</taxon>
        <taxon>Eurotatoria</taxon>
        <taxon>Bdelloidea</taxon>
        <taxon>Philodinida</taxon>
        <taxon>Philodinidae</taxon>
        <taxon>Rotaria</taxon>
    </lineage>
</organism>
<protein>
    <submittedName>
        <fullName evidence="2">Uncharacterized protein</fullName>
    </submittedName>
</protein>
<evidence type="ECO:0000313" key="2">
    <source>
        <dbReference type="EMBL" id="CAF5182048.1"/>
    </source>
</evidence>
<proteinExistence type="predicted"/>
<feature type="compositionally biased region" description="Basic and acidic residues" evidence="1">
    <location>
        <begin position="9"/>
        <end position="25"/>
    </location>
</feature>
<reference evidence="2" key="1">
    <citation type="submission" date="2021-02" db="EMBL/GenBank/DDBJ databases">
        <authorList>
            <person name="Nowell W R."/>
        </authorList>
    </citation>
    <scope>NUCLEOTIDE SEQUENCE</scope>
</reference>
<name>A0A8S3HFZ7_9BILA</name>
<comment type="caution">
    <text evidence="2">The sequence shown here is derived from an EMBL/GenBank/DDBJ whole genome shotgun (WGS) entry which is preliminary data.</text>
</comment>
<dbReference type="AlphaFoldDB" id="A0A8S3HFZ7"/>
<evidence type="ECO:0000256" key="1">
    <source>
        <dbReference type="SAM" id="MobiDB-lite"/>
    </source>
</evidence>
<sequence length="75" mass="8745">MGDSDDDFDSRRNRDKFRRERDDYGGNRANNNRNSGGDWNDGRDRPNQFRRQYPGSGGPPPGRDFPPRYNRSPGR</sequence>